<evidence type="ECO:0000259" key="1">
    <source>
        <dbReference type="PROSITE" id="PS51186"/>
    </source>
</evidence>
<feature type="domain" description="N-acetyltransferase" evidence="1">
    <location>
        <begin position="1"/>
        <end position="144"/>
    </location>
</feature>
<dbReference type="Gene3D" id="3.40.630.30">
    <property type="match status" value="1"/>
</dbReference>
<dbReference type="Proteomes" id="UP000464314">
    <property type="component" value="Chromosome"/>
</dbReference>
<dbReference type="AlphaFoldDB" id="A0A6P1TPR8"/>
<gene>
    <name evidence="2" type="ORF">Ana3638_21115</name>
</gene>
<dbReference type="Pfam" id="PF00583">
    <property type="entry name" value="Acetyltransf_1"/>
    <property type="match status" value="1"/>
</dbReference>
<accession>A0A6P1TPR8</accession>
<dbReference type="PROSITE" id="PS51186">
    <property type="entry name" value="GNAT"/>
    <property type="match status" value="1"/>
</dbReference>
<dbReference type="CDD" id="cd04301">
    <property type="entry name" value="NAT_SF"/>
    <property type="match status" value="1"/>
</dbReference>
<keyword evidence="3" id="KW-1185">Reference proteome</keyword>
<proteinExistence type="predicted"/>
<dbReference type="InterPro" id="IPR000182">
    <property type="entry name" value="GNAT_dom"/>
</dbReference>
<sequence>MNIKAITSIDYEWTKVIDYAENCSWRAGKTLANKMKNKHFTEWERVFIAIEGNEIAAYCTVAKTDCIPNVPYTPYISFMFVGEKYRGNRISQKLIKEAMAYVKDLGFEKVYLVSDHDNLYEKYGFSVVDRRIASWGAEEKIYMQCLS</sequence>
<reference evidence="2 3" key="1">
    <citation type="submission" date="2020-01" db="EMBL/GenBank/DDBJ databases">
        <title>Genome analysis of Anaerocolumna sp. CBA3638.</title>
        <authorList>
            <person name="Kim J."/>
            <person name="Roh S.W."/>
        </authorList>
    </citation>
    <scope>NUCLEOTIDE SEQUENCE [LARGE SCALE GENOMIC DNA]</scope>
    <source>
        <strain evidence="2 3">CBA3638</strain>
    </source>
</reference>
<name>A0A6P1TPR8_9FIRM</name>
<dbReference type="SUPFAM" id="SSF55729">
    <property type="entry name" value="Acyl-CoA N-acyltransferases (Nat)"/>
    <property type="match status" value="1"/>
</dbReference>
<evidence type="ECO:0000313" key="2">
    <source>
        <dbReference type="EMBL" id="QHQ62974.1"/>
    </source>
</evidence>
<evidence type="ECO:0000313" key="3">
    <source>
        <dbReference type="Proteomes" id="UP000464314"/>
    </source>
</evidence>
<dbReference type="EMBL" id="CP048000">
    <property type="protein sequence ID" value="QHQ62974.1"/>
    <property type="molecule type" value="Genomic_DNA"/>
</dbReference>
<dbReference type="InterPro" id="IPR016181">
    <property type="entry name" value="Acyl_CoA_acyltransferase"/>
</dbReference>
<protein>
    <submittedName>
        <fullName evidence="2">GNAT family N-acetyltransferase</fullName>
    </submittedName>
</protein>
<dbReference type="KEGG" id="anr:Ana3638_21115"/>
<organism evidence="2 3">
    <name type="scientific">Anaerocolumna sedimenticola</name>
    <dbReference type="NCBI Taxonomy" id="2696063"/>
    <lineage>
        <taxon>Bacteria</taxon>
        <taxon>Bacillati</taxon>
        <taxon>Bacillota</taxon>
        <taxon>Clostridia</taxon>
        <taxon>Lachnospirales</taxon>
        <taxon>Lachnospiraceae</taxon>
        <taxon>Anaerocolumna</taxon>
    </lineage>
</organism>
<dbReference type="RefSeq" id="WP_161839796.1">
    <property type="nucleotide sequence ID" value="NZ_CP048000.1"/>
</dbReference>
<dbReference type="GO" id="GO:0016747">
    <property type="term" value="F:acyltransferase activity, transferring groups other than amino-acyl groups"/>
    <property type="evidence" value="ECO:0007669"/>
    <property type="project" value="InterPro"/>
</dbReference>
<keyword evidence="2" id="KW-0808">Transferase</keyword>